<evidence type="ECO:0000256" key="1">
    <source>
        <dbReference type="SAM" id="MobiDB-lite"/>
    </source>
</evidence>
<dbReference type="RefSeq" id="WP_237822576.1">
    <property type="nucleotide sequence ID" value="NZ_JAKLTQ010000013.1"/>
</dbReference>
<dbReference type="Proteomes" id="UP001165368">
    <property type="component" value="Unassembled WGS sequence"/>
</dbReference>
<feature type="region of interest" description="Disordered" evidence="1">
    <location>
        <begin position="59"/>
        <end position="93"/>
    </location>
</feature>
<organism evidence="2 3">
    <name type="scientific">Arthrobacter hankyongi</name>
    <dbReference type="NCBI Taxonomy" id="2904801"/>
    <lineage>
        <taxon>Bacteria</taxon>
        <taxon>Bacillati</taxon>
        <taxon>Actinomycetota</taxon>
        <taxon>Actinomycetes</taxon>
        <taxon>Micrococcales</taxon>
        <taxon>Micrococcaceae</taxon>
        <taxon>Arthrobacter</taxon>
    </lineage>
</organism>
<reference evidence="2" key="1">
    <citation type="submission" date="2022-01" db="EMBL/GenBank/DDBJ databases">
        <authorList>
            <person name="Jo J.-H."/>
            <person name="Im W.-T."/>
        </authorList>
    </citation>
    <scope>NUCLEOTIDE SEQUENCE</scope>
    <source>
        <strain evidence="2">I2-34</strain>
    </source>
</reference>
<evidence type="ECO:0000313" key="2">
    <source>
        <dbReference type="EMBL" id="MCG2623349.1"/>
    </source>
</evidence>
<sequence>MAGKADFLRRFMTMTDKTRKVWGPADRGAMDEPVLHKHDDFEAASQAELSEFEIERDADGHAYAHRKRHEATGADAAATPIPPGTTPEAGPNN</sequence>
<gene>
    <name evidence="2" type="ORF">LVY72_15735</name>
</gene>
<evidence type="ECO:0000313" key="3">
    <source>
        <dbReference type="Proteomes" id="UP001165368"/>
    </source>
</evidence>
<proteinExistence type="predicted"/>
<keyword evidence="3" id="KW-1185">Reference proteome</keyword>
<protein>
    <submittedName>
        <fullName evidence="2">Uncharacterized protein</fullName>
    </submittedName>
</protein>
<comment type="caution">
    <text evidence="2">The sequence shown here is derived from an EMBL/GenBank/DDBJ whole genome shotgun (WGS) entry which is preliminary data.</text>
</comment>
<dbReference type="EMBL" id="JAKLTQ010000013">
    <property type="protein sequence ID" value="MCG2623349.1"/>
    <property type="molecule type" value="Genomic_DNA"/>
</dbReference>
<accession>A0ABS9L9J9</accession>
<name>A0ABS9L9J9_9MICC</name>